<feature type="domain" description="NUP160 helical" evidence="5">
    <location>
        <begin position="537"/>
        <end position="726"/>
    </location>
</feature>
<organism evidence="8 9">
    <name type="scientific">Oldenlandia corymbosa var. corymbosa</name>
    <dbReference type="NCBI Taxonomy" id="529605"/>
    <lineage>
        <taxon>Eukaryota</taxon>
        <taxon>Viridiplantae</taxon>
        <taxon>Streptophyta</taxon>
        <taxon>Embryophyta</taxon>
        <taxon>Tracheophyta</taxon>
        <taxon>Spermatophyta</taxon>
        <taxon>Magnoliopsida</taxon>
        <taxon>eudicotyledons</taxon>
        <taxon>Gunneridae</taxon>
        <taxon>Pentapetalae</taxon>
        <taxon>asterids</taxon>
        <taxon>lamiids</taxon>
        <taxon>Gentianales</taxon>
        <taxon>Rubiaceae</taxon>
        <taxon>Rubioideae</taxon>
        <taxon>Spermacoceae</taxon>
        <taxon>Hedyotis-Oldenlandia complex</taxon>
        <taxon>Oldenlandia</taxon>
    </lineage>
</organism>
<evidence type="ECO:0000313" key="8">
    <source>
        <dbReference type="EMBL" id="CAI9101446.1"/>
    </source>
</evidence>
<dbReference type="EMBL" id="OX459121">
    <property type="protein sequence ID" value="CAI9101446.1"/>
    <property type="molecule type" value="Genomic_DNA"/>
</dbReference>
<dbReference type="Proteomes" id="UP001161247">
    <property type="component" value="Chromosome 4"/>
</dbReference>
<dbReference type="InterPro" id="IPR056536">
    <property type="entry name" value="TPR_NUP160_C"/>
</dbReference>
<evidence type="ECO:0000313" key="9">
    <source>
        <dbReference type="Proteomes" id="UP001161247"/>
    </source>
</evidence>
<keyword evidence="9" id="KW-1185">Reference proteome</keyword>
<evidence type="ECO:0000256" key="1">
    <source>
        <dbReference type="ARBA" id="ARBA00004123"/>
    </source>
</evidence>
<keyword evidence="3" id="KW-0539">Nucleus</keyword>
<evidence type="ECO:0000259" key="6">
    <source>
        <dbReference type="Pfam" id="PF23347"/>
    </source>
</evidence>
<keyword evidence="2" id="KW-0813">Transport</keyword>
<comment type="subcellular location">
    <subcellularLocation>
        <location evidence="1">Nucleus</location>
    </subcellularLocation>
</comment>
<dbReference type="Pfam" id="PF11715">
    <property type="entry name" value="Beta-prop_Nup120_160"/>
    <property type="match status" value="1"/>
</dbReference>
<feature type="domain" description="NUP160 middle TPR" evidence="7">
    <location>
        <begin position="907"/>
        <end position="1159"/>
    </location>
</feature>
<sequence>MESRVAGMEVPILASDSIKWFQVSVPSTSSSSSSASNSASAATAATRDCASCCVVGNPPTYLIWKISQTQSDILEVLEVVGNEEFPKFGLRIQFPDALFPFAHIEKDKSYGSQNSYLLTAVTVRGLAFLVKLKSVHNYASCSMLTSRDVFEYNMQSNPQCGEITAVTTFSGSLLVGRSDGSICGYQLCFLDPNAPGFMWELRDDVFGRLWDIMSRNTITAAVQDMTVSVVHREKLLFVLHTDGAFCVWDFGYHRKVFTHSFMGGSMFLKLCVGETNMVNSMIPFAVLHKSNMDVEVISLYGMHLGFRKKMMTLTLRSLTAGFSLEGSGPVDIKLTSDRVWILQDDRLTVQGLFGKEAVTRSYELQQALVADQLFQSSEHSADDILWLSHTVLPSSKDQIFPLVSSIFLHRLLLPGVYHSSVLRITLQYYNKHFTDSEFASFTVDGLKNEIVSVIEHEGGSDNLVSFLRCWMAFCAHYCSNWRKTNAVCGLFVDSSTGATCLIRKNMFSICRMFEDIELLVYGSFDDNGYNSSGGVFSRDAVERETFSKLLWCITKVSQQLGKAASALFYESLRSTPTISSEEILPQFVKVLEKGYNSTILAYHVSEIGADVAWEQKVSHHKNLRTFSADMFISLQELCSRASSWGKVLDVIQNYLRFLVPRKAEHKSDYHAIFNLKVSITVEATFQVAKIMFESALDLLLLLSYVVNISGQIQMPHDDVSRIKLELIPMIQEIIAEWHIVHFLATTPTESPALEDFSSQLSSLHIDNSIDRMSLNEKLGKCNFTLAHILLLSLRSCSGNQTNFSSRQLPDCCSIRNYVREFASWIIWGKTGEESSFFLIHSIELAFIFLRHGQYSALEYLLMLVDSYSRNQRICGSLQTAEGEWPTILHLLGCCLIHQTQCGLRRTLKERKVSEAVRCFYRAASMQGAPEALVRLSREAGSACLGFDTAVCCSDASWKLHYYQWVMQIFEQYNLNEAACTFALAALEQVDEALSHKDGGSKSDLSDESTTVVKGRLWANVFKFTLDLELYHEAYCAIISNPDEESKNICLRRFIIVLLERGAVQVLCDGQLPFIGLADKVEQELVWKAARSDVMTKPNPFKLVYAFEVHRHNWRKAAQFIYLYATQLKTEAAMKDYHRRSGALQERLNGLSAAINALQLVHPAYAWVDPPIEELTCENEQYPSKKARIHMEEPDPAVGPRNLQSYFGIEELENEYVLASAECLLSLSNVKWTSTGNKKPSAALVDLLVESNLYDMAFTVILKFWKDSGLKRELERVFAAMSLKCCPHGVAPSGNHRMQNFLLTSSQDEPCLTEEGPSAPQFKGNSQWEMLEIYLEKYKGYHPRLPIVVAETLLACDPQIVLPLWLVQFFKVTRQESGFGMSGSESNPASLFRLYVDHGRYVEATNLLLEYIESFSALRPSDVIRRKRQSSVWFPYTHIERLWCQLEESIRLGHMVDQSEKLKRLLQGALLKHLNLVRIDSEDVQSSTTR</sequence>
<dbReference type="InterPro" id="IPR021717">
    <property type="entry name" value="Nucleoporin_Nup160"/>
</dbReference>
<dbReference type="PANTHER" id="PTHR21286">
    <property type="entry name" value="NUCLEAR PORE COMPLEX PROTEIN NUP160"/>
    <property type="match status" value="1"/>
</dbReference>
<dbReference type="InterPro" id="IPR059141">
    <property type="entry name" value="Beta-prop_Nup120_160"/>
</dbReference>
<evidence type="ECO:0000259" key="7">
    <source>
        <dbReference type="Pfam" id="PF23354"/>
    </source>
</evidence>
<proteinExistence type="predicted"/>
<dbReference type="Pfam" id="PF17238">
    <property type="entry name" value="NUP160_helical_2"/>
    <property type="match status" value="1"/>
</dbReference>
<evidence type="ECO:0000256" key="3">
    <source>
        <dbReference type="ARBA" id="ARBA00023242"/>
    </source>
</evidence>
<dbReference type="GO" id="GO:0005643">
    <property type="term" value="C:nuclear pore"/>
    <property type="evidence" value="ECO:0007669"/>
    <property type="project" value="TreeGrafter"/>
</dbReference>
<dbReference type="Pfam" id="PF23347">
    <property type="entry name" value="TPR_Nup160_C"/>
    <property type="match status" value="1"/>
</dbReference>
<dbReference type="PANTHER" id="PTHR21286:SF0">
    <property type="entry name" value="NUCLEAR PORE COMPLEX PROTEIN NUP160"/>
    <property type="match status" value="1"/>
</dbReference>
<feature type="domain" description="Nucleoporin Nup120/160 beta-propeller" evidence="4">
    <location>
        <begin position="61"/>
        <end position="517"/>
    </location>
</feature>
<evidence type="ECO:0000259" key="4">
    <source>
        <dbReference type="Pfam" id="PF11715"/>
    </source>
</evidence>
<accession>A0AAV1D1I2</accession>
<reference evidence="8" key="1">
    <citation type="submission" date="2023-03" db="EMBL/GenBank/DDBJ databases">
        <authorList>
            <person name="Julca I."/>
        </authorList>
    </citation>
    <scope>NUCLEOTIDE SEQUENCE</scope>
</reference>
<dbReference type="Pfam" id="PF23354">
    <property type="entry name" value="TPR_NUP160_120_M"/>
    <property type="match status" value="1"/>
</dbReference>
<dbReference type="InterPro" id="IPR056535">
    <property type="entry name" value="TPR_NUP160_M"/>
</dbReference>
<gene>
    <name evidence="8" type="ORF">OLC1_LOCUS11033</name>
</gene>
<dbReference type="InterPro" id="IPR035192">
    <property type="entry name" value="NUP160_hel_plant"/>
</dbReference>
<evidence type="ECO:0000259" key="5">
    <source>
        <dbReference type="Pfam" id="PF17238"/>
    </source>
</evidence>
<evidence type="ECO:0000256" key="2">
    <source>
        <dbReference type="ARBA" id="ARBA00022448"/>
    </source>
</evidence>
<feature type="domain" description="NUP160 C-terminal TPR" evidence="6">
    <location>
        <begin position="1208"/>
        <end position="1466"/>
    </location>
</feature>
<dbReference type="GO" id="GO:0017056">
    <property type="term" value="F:structural constituent of nuclear pore"/>
    <property type="evidence" value="ECO:0007669"/>
    <property type="project" value="TreeGrafter"/>
</dbReference>
<protein>
    <submittedName>
        <fullName evidence="8">OLC1v1038776C1</fullName>
    </submittedName>
</protein>
<name>A0AAV1D1I2_OLDCO</name>